<dbReference type="AlphaFoldDB" id="A0A1X7VHY8"/>
<reference evidence="2" key="2">
    <citation type="submission" date="2017-05" db="UniProtKB">
        <authorList>
            <consortium name="EnsemblMetazoa"/>
        </authorList>
    </citation>
    <scope>IDENTIFICATION</scope>
</reference>
<gene>
    <name evidence="2" type="primary">109580283</name>
</gene>
<feature type="compositionally biased region" description="Polar residues" evidence="1">
    <location>
        <begin position="265"/>
        <end position="300"/>
    </location>
</feature>
<feature type="compositionally biased region" description="Basic residues" evidence="1">
    <location>
        <begin position="480"/>
        <end position="491"/>
    </location>
</feature>
<proteinExistence type="predicted"/>
<feature type="region of interest" description="Disordered" evidence="1">
    <location>
        <begin position="682"/>
        <end position="708"/>
    </location>
</feature>
<organism evidence="2">
    <name type="scientific">Amphimedon queenslandica</name>
    <name type="common">Sponge</name>
    <dbReference type="NCBI Taxonomy" id="400682"/>
    <lineage>
        <taxon>Eukaryota</taxon>
        <taxon>Metazoa</taxon>
        <taxon>Porifera</taxon>
        <taxon>Demospongiae</taxon>
        <taxon>Heteroscleromorpha</taxon>
        <taxon>Haplosclerida</taxon>
        <taxon>Niphatidae</taxon>
        <taxon>Amphimedon</taxon>
    </lineage>
</organism>
<evidence type="ECO:0000256" key="1">
    <source>
        <dbReference type="SAM" id="MobiDB-lite"/>
    </source>
</evidence>
<feature type="region of interest" description="Disordered" evidence="1">
    <location>
        <begin position="1"/>
        <end position="160"/>
    </location>
</feature>
<feature type="compositionally biased region" description="Polar residues" evidence="1">
    <location>
        <begin position="494"/>
        <end position="504"/>
    </location>
</feature>
<feature type="compositionally biased region" description="Low complexity" evidence="1">
    <location>
        <begin position="461"/>
        <end position="474"/>
    </location>
</feature>
<feature type="compositionally biased region" description="Polar residues" evidence="1">
    <location>
        <begin position="336"/>
        <end position="345"/>
    </location>
</feature>
<dbReference type="Proteomes" id="UP000007879">
    <property type="component" value="Unassembled WGS sequence"/>
</dbReference>
<dbReference type="KEGG" id="aqu:109580283"/>
<dbReference type="EnsemblMetazoa" id="XM_019993307.1">
    <property type="protein sequence ID" value="XP_019848866.1"/>
    <property type="gene ID" value="LOC109580283"/>
</dbReference>
<feature type="compositionally biased region" description="Pro residues" evidence="1">
    <location>
        <begin position="513"/>
        <end position="524"/>
    </location>
</feature>
<name>A0A1X7VHY8_AMPQE</name>
<feature type="region of interest" description="Disordered" evidence="1">
    <location>
        <begin position="386"/>
        <end position="529"/>
    </location>
</feature>
<evidence type="ECO:0000313" key="3">
    <source>
        <dbReference type="Proteomes" id="UP000007879"/>
    </source>
</evidence>
<feature type="compositionally biased region" description="Low complexity" evidence="1">
    <location>
        <begin position="386"/>
        <end position="397"/>
    </location>
</feature>
<accession>A0A1X7VHY8</accession>
<dbReference type="InParanoid" id="A0A1X7VHY8"/>
<feature type="compositionally biased region" description="Low complexity" evidence="1">
    <location>
        <begin position="313"/>
        <end position="335"/>
    </location>
</feature>
<keyword evidence="3" id="KW-1185">Reference proteome</keyword>
<feature type="region of interest" description="Disordered" evidence="1">
    <location>
        <begin position="265"/>
        <end position="349"/>
    </location>
</feature>
<sequence length="708" mass="75665">MNTYSTTPNRNTATLISSSPRHNPIKHSPPYAPLLQHMAPSTFSFMPSNNTPSSHIKQSPPYSSKIPSTNNLKQSPPYTSKTHNDSTSSSDASPGGNRSRSFSITDILADNNTTSSVSRKRTSPSESSVSSQEKTPRVVASEGGLLSPTSTATPVTTGGEQQQQSLLSLMQASGVVMSPINACLPVSPALCQSTTGPYQNQVAGYFHPLSMLASTHAPPSAQSFFPTTLSGVSQQMRGGAQQTGGLYSVLPNQLQENMADMKLASSQLDDSGTADSIHDASNGSIDEESTANVNGRNGNRSALRKLDINEHAPNTNNTNSNVSTTPVNTTPKSSVRYNQHQQPSHTAPPPYLPNYISWSPLQLPNPAATFSPSIFLTCPSGPLPPSSVVHPVPRSSPQDLSSPDEKIGGVVGGANSFMTSTPIRRGDRIQLVSPSRVHSPIANGSGSKRGSRIQQQQVEQNTSSNEHNSSASDSEMPLLHRPRVPRRRPPKARTSLNPLLENTNPSPSATSPPTRPSLPPPSAPPSSLLTSYKLSSQQYPSFSDSGIVPDSSSSMLYRSSYGPLMSPVGHYQHQQKTPVKGRLDRGGGGGAAYGRILCGSSPVTDHLNKTGQIQSVPPWFICSDKKSDGKRLRLTEAINKSLSESVTQKHHQLPAEWQKLAYGQTEDQKSLTRKARNFLKGRPRVLKFDGTGSGSSSSSCNNKKKVSQ</sequence>
<dbReference type="EnsemblMetazoa" id="Aqu2.1.39651_001">
    <property type="protein sequence ID" value="Aqu2.1.39651_001"/>
    <property type="gene ID" value="Aqu2.1.39651"/>
</dbReference>
<evidence type="ECO:0000313" key="2">
    <source>
        <dbReference type="EnsemblMetazoa" id="Aqu2.1.39651_001"/>
    </source>
</evidence>
<feature type="compositionally biased region" description="Low complexity" evidence="1">
    <location>
        <begin position="124"/>
        <end position="133"/>
    </location>
</feature>
<feature type="compositionally biased region" description="Polar residues" evidence="1">
    <location>
        <begin position="442"/>
        <end position="460"/>
    </location>
</feature>
<protein>
    <submittedName>
        <fullName evidence="2">Uncharacterized protein</fullName>
    </submittedName>
</protein>
<reference evidence="3" key="1">
    <citation type="journal article" date="2010" name="Nature">
        <title>The Amphimedon queenslandica genome and the evolution of animal complexity.</title>
        <authorList>
            <person name="Srivastava M."/>
            <person name="Simakov O."/>
            <person name="Chapman J."/>
            <person name="Fahey B."/>
            <person name="Gauthier M.E."/>
            <person name="Mitros T."/>
            <person name="Richards G.S."/>
            <person name="Conaco C."/>
            <person name="Dacre M."/>
            <person name="Hellsten U."/>
            <person name="Larroux C."/>
            <person name="Putnam N.H."/>
            <person name="Stanke M."/>
            <person name="Adamska M."/>
            <person name="Darling A."/>
            <person name="Degnan S.M."/>
            <person name="Oakley T.H."/>
            <person name="Plachetzki D.C."/>
            <person name="Zhai Y."/>
            <person name="Adamski M."/>
            <person name="Calcino A."/>
            <person name="Cummins S.F."/>
            <person name="Goodstein D.M."/>
            <person name="Harris C."/>
            <person name="Jackson D.J."/>
            <person name="Leys S.P."/>
            <person name="Shu S."/>
            <person name="Woodcroft B.J."/>
            <person name="Vervoort M."/>
            <person name="Kosik K.S."/>
            <person name="Manning G."/>
            <person name="Degnan B.M."/>
            <person name="Rokhsar D.S."/>
        </authorList>
    </citation>
    <scope>NUCLEOTIDE SEQUENCE [LARGE SCALE GENOMIC DNA]</scope>
</reference>
<feature type="compositionally biased region" description="Polar residues" evidence="1">
    <location>
        <begin position="1"/>
        <end position="21"/>
    </location>
</feature>
<dbReference type="OrthoDB" id="2143914at2759"/>
<feature type="compositionally biased region" description="Polar residues" evidence="1">
    <location>
        <begin position="147"/>
        <end position="160"/>
    </location>
</feature>
<feature type="compositionally biased region" description="Polar residues" evidence="1">
    <location>
        <begin position="39"/>
        <end position="104"/>
    </location>
</feature>